<evidence type="ECO:0000313" key="13">
    <source>
        <dbReference type="Proteomes" id="UP000557217"/>
    </source>
</evidence>
<evidence type="ECO:0000256" key="2">
    <source>
        <dbReference type="ARBA" id="ARBA00001946"/>
    </source>
</evidence>
<evidence type="ECO:0000256" key="4">
    <source>
        <dbReference type="ARBA" id="ARBA00022679"/>
    </source>
</evidence>
<dbReference type="EC" id="2.7.1.50" evidence="11"/>
<dbReference type="GO" id="GO:0009229">
    <property type="term" value="P:thiamine diphosphate biosynthetic process"/>
    <property type="evidence" value="ECO:0007669"/>
    <property type="project" value="UniProtKB-UniRule"/>
</dbReference>
<keyword evidence="5 11" id="KW-0479">Metal-binding</keyword>
<dbReference type="Proteomes" id="UP000557217">
    <property type="component" value="Unassembled WGS sequence"/>
</dbReference>
<name>A0A840PVK1_URETH</name>
<dbReference type="RefSeq" id="WP_016837841.1">
    <property type="nucleotide sequence ID" value="NZ_AP018335.1"/>
</dbReference>
<dbReference type="NCBIfam" id="NF006830">
    <property type="entry name" value="PRK09355.1"/>
    <property type="match status" value="1"/>
</dbReference>
<dbReference type="SUPFAM" id="SSF53613">
    <property type="entry name" value="Ribokinase-like"/>
    <property type="match status" value="1"/>
</dbReference>
<protein>
    <recommendedName>
        <fullName evidence="11">Hydroxyethylthiazole kinase</fullName>
        <ecNumber evidence="11">2.7.1.50</ecNumber>
    </recommendedName>
    <alternativeName>
        <fullName evidence="11">4-methyl-5-beta-hydroxyethylthiazole kinase</fullName>
        <shortName evidence="11">TH kinase</shortName>
        <shortName evidence="11">Thz kinase</shortName>
    </alternativeName>
</protein>
<keyword evidence="10 11" id="KW-0784">Thiamine biosynthesis</keyword>
<dbReference type="PRINTS" id="PR01099">
    <property type="entry name" value="HYETHTZKNASE"/>
</dbReference>
<evidence type="ECO:0000256" key="9">
    <source>
        <dbReference type="ARBA" id="ARBA00022842"/>
    </source>
</evidence>
<evidence type="ECO:0000256" key="5">
    <source>
        <dbReference type="ARBA" id="ARBA00022723"/>
    </source>
</evidence>
<dbReference type="UniPathway" id="UPA00060">
    <property type="reaction ID" value="UER00139"/>
</dbReference>
<organism evidence="12 13">
    <name type="scientific">Ureibacillus thermosphaericus</name>
    <dbReference type="NCBI Taxonomy" id="51173"/>
    <lineage>
        <taxon>Bacteria</taxon>
        <taxon>Bacillati</taxon>
        <taxon>Bacillota</taxon>
        <taxon>Bacilli</taxon>
        <taxon>Bacillales</taxon>
        <taxon>Caryophanaceae</taxon>
        <taxon>Ureibacillus</taxon>
    </lineage>
</organism>
<feature type="binding site" evidence="11">
    <location>
        <position position="187"/>
    </location>
    <ligand>
        <name>substrate</name>
    </ligand>
</feature>
<evidence type="ECO:0000256" key="6">
    <source>
        <dbReference type="ARBA" id="ARBA00022741"/>
    </source>
</evidence>
<keyword evidence="13" id="KW-1185">Reference proteome</keyword>
<dbReference type="HAMAP" id="MF_00228">
    <property type="entry name" value="Thz_kinase"/>
    <property type="match status" value="1"/>
</dbReference>
<sequence>MSLIKIRKKNPLIHCITNTVVTNFTANGLLAIGASPVMSDEPLDVEDMVAIANGLLINIGTLNKNSVEAMILAGKKANELNIPVVLDPVGAGATTYRKEITKNLLKEIKFDLIRCNAGELAAIAGINWQAKGVDSGEGEMDITLVAKETAQKYGAIVAVSGKEDFVTDGIEHYPVSGGHELMTQVTGTGCLLSAICAAALTLDGGKLENIRNVLADYKKVAENASKEKYLGSFQVEILNGLHQISRGE</sequence>
<evidence type="ECO:0000256" key="3">
    <source>
        <dbReference type="ARBA" id="ARBA00004868"/>
    </source>
</evidence>
<proteinExistence type="inferred from homology"/>
<reference evidence="12 13" key="1">
    <citation type="submission" date="2020-08" db="EMBL/GenBank/DDBJ databases">
        <title>Genomic Encyclopedia of Type Strains, Phase IV (KMG-IV): sequencing the most valuable type-strain genomes for metagenomic binning, comparative biology and taxonomic classification.</title>
        <authorList>
            <person name="Goeker M."/>
        </authorList>
    </citation>
    <scope>NUCLEOTIDE SEQUENCE [LARGE SCALE GENOMIC DNA]</scope>
    <source>
        <strain evidence="12 13">DSM 10633</strain>
    </source>
</reference>
<dbReference type="GO" id="GO:0009228">
    <property type="term" value="P:thiamine biosynthetic process"/>
    <property type="evidence" value="ECO:0007669"/>
    <property type="project" value="UniProtKB-KW"/>
</dbReference>
<comment type="pathway">
    <text evidence="3 11">Cofactor biosynthesis; thiamine diphosphate biosynthesis; 4-methyl-5-(2-phosphoethyl)-thiazole from 5-(2-hydroxyethyl)-4-methylthiazole: step 1/1.</text>
</comment>
<dbReference type="GO" id="GO:0005524">
    <property type="term" value="F:ATP binding"/>
    <property type="evidence" value="ECO:0007669"/>
    <property type="project" value="UniProtKB-UniRule"/>
</dbReference>
<comment type="similarity">
    <text evidence="11">Belongs to the Thz kinase family.</text>
</comment>
<keyword evidence="8 11" id="KW-0067">ATP-binding</keyword>
<gene>
    <name evidence="11" type="primary">thiM</name>
    <name evidence="12" type="ORF">HNR36_001147</name>
</gene>
<evidence type="ECO:0000256" key="1">
    <source>
        <dbReference type="ARBA" id="ARBA00001771"/>
    </source>
</evidence>
<keyword evidence="4 11" id="KW-0808">Transferase</keyword>
<evidence type="ECO:0000256" key="10">
    <source>
        <dbReference type="ARBA" id="ARBA00022977"/>
    </source>
</evidence>
<feature type="binding site" evidence="11">
    <location>
        <position position="160"/>
    </location>
    <ligand>
        <name>ATP</name>
        <dbReference type="ChEBI" id="CHEBI:30616"/>
    </ligand>
</feature>
<comment type="catalytic activity">
    <reaction evidence="1 11">
        <text>5-(2-hydroxyethyl)-4-methylthiazole + ATP = 4-methyl-5-(2-phosphooxyethyl)-thiazole + ADP + H(+)</text>
        <dbReference type="Rhea" id="RHEA:24212"/>
        <dbReference type="ChEBI" id="CHEBI:15378"/>
        <dbReference type="ChEBI" id="CHEBI:17957"/>
        <dbReference type="ChEBI" id="CHEBI:30616"/>
        <dbReference type="ChEBI" id="CHEBI:58296"/>
        <dbReference type="ChEBI" id="CHEBI:456216"/>
        <dbReference type="EC" id="2.7.1.50"/>
    </reaction>
</comment>
<comment type="cofactor">
    <cofactor evidence="2 11">
        <name>Mg(2+)</name>
        <dbReference type="ChEBI" id="CHEBI:18420"/>
    </cofactor>
</comment>
<evidence type="ECO:0000256" key="7">
    <source>
        <dbReference type="ARBA" id="ARBA00022777"/>
    </source>
</evidence>
<dbReference type="GO" id="GO:0004417">
    <property type="term" value="F:hydroxyethylthiazole kinase activity"/>
    <property type="evidence" value="ECO:0007669"/>
    <property type="project" value="UniProtKB-UniRule"/>
</dbReference>
<dbReference type="EMBL" id="JACHGZ010000009">
    <property type="protein sequence ID" value="MBB5148761.1"/>
    <property type="molecule type" value="Genomic_DNA"/>
</dbReference>
<dbReference type="InterPro" id="IPR000417">
    <property type="entry name" value="Hyethyz_kinase"/>
</dbReference>
<dbReference type="Pfam" id="PF02110">
    <property type="entry name" value="HK"/>
    <property type="match status" value="1"/>
</dbReference>
<comment type="function">
    <text evidence="11">Catalyzes the phosphorylation of the hydroxyl group of 4-methyl-5-beta-hydroxyethylthiazole (THZ).</text>
</comment>
<dbReference type="InterPro" id="IPR029056">
    <property type="entry name" value="Ribokinase-like"/>
</dbReference>
<evidence type="ECO:0000256" key="8">
    <source>
        <dbReference type="ARBA" id="ARBA00022840"/>
    </source>
</evidence>
<dbReference type="AlphaFoldDB" id="A0A840PVK1"/>
<dbReference type="Gene3D" id="3.40.1190.20">
    <property type="match status" value="1"/>
</dbReference>
<keyword evidence="9 11" id="KW-0460">Magnesium</keyword>
<dbReference type="PIRSF" id="PIRSF000513">
    <property type="entry name" value="Thz_kinase"/>
    <property type="match status" value="1"/>
</dbReference>
<dbReference type="NCBIfam" id="TIGR00694">
    <property type="entry name" value="thiM"/>
    <property type="match status" value="1"/>
</dbReference>
<accession>A0A840PVK1</accession>
<dbReference type="CDD" id="cd01170">
    <property type="entry name" value="THZ_kinase"/>
    <property type="match status" value="1"/>
</dbReference>
<comment type="caution">
    <text evidence="12">The sequence shown here is derived from an EMBL/GenBank/DDBJ whole genome shotgun (WGS) entry which is preliminary data.</text>
</comment>
<feature type="binding site" evidence="11">
    <location>
        <position position="38"/>
    </location>
    <ligand>
        <name>substrate</name>
    </ligand>
</feature>
<evidence type="ECO:0000313" key="12">
    <source>
        <dbReference type="EMBL" id="MBB5148761.1"/>
    </source>
</evidence>
<evidence type="ECO:0000256" key="11">
    <source>
        <dbReference type="HAMAP-Rule" id="MF_00228"/>
    </source>
</evidence>
<keyword evidence="6 11" id="KW-0547">Nucleotide-binding</keyword>
<dbReference type="GO" id="GO:0000287">
    <property type="term" value="F:magnesium ion binding"/>
    <property type="evidence" value="ECO:0007669"/>
    <property type="project" value="UniProtKB-UniRule"/>
</dbReference>
<keyword evidence="7 11" id="KW-0418">Kinase</keyword>
<feature type="binding site" evidence="11">
    <location>
        <position position="114"/>
    </location>
    <ligand>
        <name>ATP</name>
        <dbReference type="ChEBI" id="CHEBI:30616"/>
    </ligand>
</feature>